<keyword evidence="2" id="KW-1185">Reference proteome</keyword>
<sequence length="39" mass="4488">MLGKPPNLITTKLLRVPIGPEWGKRAWIDPSLHNFATYR</sequence>
<organism evidence="1 2">
    <name type="scientific">Rubripirellula tenax</name>
    <dbReference type="NCBI Taxonomy" id="2528015"/>
    <lineage>
        <taxon>Bacteria</taxon>
        <taxon>Pseudomonadati</taxon>
        <taxon>Planctomycetota</taxon>
        <taxon>Planctomycetia</taxon>
        <taxon>Pirellulales</taxon>
        <taxon>Pirellulaceae</taxon>
        <taxon>Rubripirellula</taxon>
    </lineage>
</organism>
<evidence type="ECO:0000313" key="1">
    <source>
        <dbReference type="EMBL" id="TWU44454.1"/>
    </source>
</evidence>
<proteinExistence type="predicted"/>
<comment type="caution">
    <text evidence="1">The sequence shown here is derived from an EMBL/GenBank/DDBJ whole genome shotgun (WGS) entry which is preliminary data.</text>
</comment>
<dbReference type="EMBL" id="SJPW01000013">
    <property type="protein sequence ID" value="TWU44454.1"/>
    <property type="molecule type" value="Genomic_DNA"/>
</dbReference>
<dbReference type="Proteomes" id="UP000318288">
    <property type="component" value="Unassembled WGS sequence"/>
</dbReference>
<evidence type="ECO:0000313" key="2">
    <source>
        <dbReference type="Proteomes" id="UP000318288"/>
    </source>
</evidence>
<protein>
    <submittedName>
        <fullName evidence="1">Uncharacterized protein</fullName>
    </submittedName>
</protein>
<gene>
    <name evidence="1" type="ORF">Poly51_61400</name>
</gene>
<name>A0A5C6E792_9BACT</name>
<dbReference type="AlphaFoldDB" id="A0A5C6E792"/>
<accession>A0A5C6E792</accession>
<reference evidence="1 2" key="1">
    <citation type="submission" date="2019-02" db="EMBL/GenBank/DDBJ databases">
        <title>Deep-cultivation of Planctomycetes and their phenomic and genomic characterization uncovers novel biology.</title>
        <authorList>
            <person name="Wiegand S."/>
            <person name="Jogler M."/>
            <person name="Boedeker C."/>
            <person name="Pinto D."/>
            <person name="Vollmers J."/>
            <person name="Rivas-Marin E."/>
            <person name="Kohn T."/>
            <person name="Peeters S.H."/>
            <person name="Heuer A."/>
            <person name="Rast P."/>
            <person name="Oberbeckmann S."/>
            <person name="Bunk B."/>
            <person name="Jeske O."/>
            <person name="Meyerdierks A."/>
            <person name="Storesund J.E."/>
            <person name="Kallscheuer N."/>
            <person name="Luecker S."/>
            <person name="Lage O.M."/>
            <person name="Pohl T."/>
            <person name="Merkel B.J."/>
            <person name="Hornburger P."/>
            <person name="Mueller R.-W."/>
            <person name="Bruemmer F."/>
            <person name="Labrenz M."/>
            <person name="Spormann A.M."/>
            <person name="Op Den Camp H."/>
            <person name="Overmann J."/>
            <person name="Amann R."/>
            <person name="Jetten M.S.M."/>
            <person name="Mascher T."/>
            <person name="Medema M.H."/>
            <person name="Devos D.P."/>
            <person name="Kaster A.-K."/>
            <person name="Ovreas L."/>
            <person name="Rohde M."/>
            <person name="Galperin M.Y."/>
            <person name="Jogler C."/>
        </authorList>
    </citation>
    <scope>NUCLEOTIDE SEQUENCE [LARGE SCALE GENOMIC DNA]</scope>
    <source>
        <strain evidence="1 2">Poly51</strain>
    </source>
</reference>